<comment type="caution">
    <text evidence="1">The sequence shown here is derived from an EMBL/GenBank/DDBJ whole genome shotgun (WGS) entry which is preliminary data.</text>
</comment>
<reference evidence="1 2" key="1">
    <citation type="submission" date="2017-11" db="EMBL/GenBank/DDBJ databases">
        <title>Genomic Encyclopedia of Archaeal and Bacterial Type Strains, Phase II (KMG-II): From Individual Species to Whole Genera.</title>
        <authorList>
            <person name="Goeker M."/>
        </authorList>
    </citation>
    <scope>NUCLEOTIDE SEQUENCE [LARGE SCALE GENOMIC DNA]</scope>
    <source>
        <strain evidence="1 2">DSM 22413</strain>
    </source>
</reference>
<dbReference type="EMBL" id="PGTZ01000006">
    <property type="protein sequence ID" value="PJI94659.1"/>
    <property type="molecule type" value="Genomic_DNA"/>
</dbReference>
<dbReference type="AlphaFoldDB" id="A0A2M8WUS4"/>
<organism evidence="1 2">
    <name type="scientific">Luteimicrobium subarcticum</name>
    <dbReference type="NCBI Taxonomy" id="620910"/>
    <lineage>
        <taxon>Bacteria</taxon>
        <taxon>Bacillati</taxon>
        <taxon>Actinomycetota</taxon>
        <taxon>Actinomycetes</taxon>
        <taxon>Micrococcales</taxon>
        <taxon>Luteimicrobium</taxon>
    </lineage>
</organism>
<evidence type="ECO:0000313" key="2">
    <source>
        <dbReference type="Proteomes" id="UP000231586"/>
    </source>
</evidence>
<evidence type="ECO:0000313" key="1">
    <source>
        <dbReference type="EMBL" id="PJI94659.1"/>
    </source>
</evidence>
<keyword evidence="2" id="KW-1185">Reference proteome</keyword>
<sequence length="140" mass="15644">MTSFREGRYVLPDPELRAYDHGVGTLHVGGILMGHLASVVGEITFPGRSPWPWFVIVWADGTKEPAFEDYGPAWYTVRELDAGHLDHHGPSVLLEERRGVFGGVSQRWGPGPPVVFDFAWLPRDEAASMWQVLGLRDADF</sequence>
<accession>A0A2M8WUS4</accession>
<gene>
    <name evidence="1" type="ORF">CLV34_0504</name>
</gene>
<proteinExistence type="predicted"/>
<dbReference type="Proteomes" id="UP000231586">
    <property type="component" value="Unassembled WGS sequence"/>
</dbReference>
<name>A0A2M8WUS4_9MICO</name>
<protein>
    <submittedName>
        <fullName evidence="1">Uncharacterized protein</fullName>
    </submittedName>
</protein>